<evidence type="ECO:0000313" key="7">
    <source>
        <dbReference type="Proteomes" id="UP000820977"/>
    </source>
</evidence>
<evidence type="ECO:0000256" key="4">
    <source>
        <dbReference type="PIRNR" id="PIRNR005700"/>
    </source>
</evidence>
<dbReference type="InterPro" id="IPR038765">
    <property type="entry name" value="Papain-like_cys_pep_sf"/>
</dbReference>
<dbReference type="Proteomes" id="UP000820977">
    <property type="component" value="Unassembled WGS sequence"/>
</dbReference>
<feature type="signal peptide" evidence="5">
    <location>
        <begin position="1"/>
        <end position="19"/>
    </location>
</feature>
<dbReference type="Pfam" id="PF03051">
    <property type="entry name" value="Peptidase_C1_2"/>
    <property type="match status" value="2"/>
</dbReference>
<organism evidence="6 7">
    <name type="scientific">Xylanibacter caecicola</name>
    <dbReference type="NCBI Taxonomy" id="2736294"/>
    <lineage>
        <taxon>Bacteria</taxon>
        <taxon>Pseudomonadati</taxon>
        <taxon>Bacteroidota</taxon>
        <taxon>Bacteroidia</taxon>
        <taxon>Bacteroidales</taxon>
        <taxon>Prevotellaceae</taxon>
        <taxon>Xylanibacter</taxon>
    </lineage>
</organism>
<evidence type="ECO:0000256" key="5">
    <source>
        <dbReference type="SAM" id="SignalP"/>
    </source>
</evidence>
<dbReference type="PROSITE" id="PS00139">
    <property type="entry name" value="THIOL_PROTEASE_CYS"/>
    <property type="match status" value="1"/>
</dbReference>
<name>A0ABX2B0J9_9BACT</name>
<dbReference type="PIRSF" id="PIRSF005700">
    <property type="entry name" value="PepC"/>
    <property type="match status" value="1"/>
</dbReference>
<keyword evidence="7" id="KW-1185">Reference proteome</keyword>
<dbReference type="PANTHER" id="PTHR10363:SF2">
    <property type="entry name" value="BLEOMYCIN HYDROLASE"/>
    <property type="match status" value="1"/>
</dbReference>
<dbReference type="EMBL" id="JABKKJ010000006">
    <property type="protein sequence ID" value="NPE24941.1"/>
    <property type="molecule type" value="Genomic_DNA"/>
</dbReference>
<keyword evidence="2 4" id="KW-0378">Hydrolase</keyword>
<dbReference type="RefSeq" id="WP_172344431.1">
    <property type="nucleotide sequence ID" value="NZ_CASYYZ010000001.1"/>
</dbReference>
<keyword evidence="3 4" id="KW-0788">Thiol protease</keyword>
<dbReference type="GO" id="GO:0004177">
    <property type="term" value="F:aminopeptidase activity"/>
    <property type="evidence" value="ECO:0007669"/>
    <property type="project" value="UniProtKB-KW"/>
</dbReference>
<reference evidence="6 7" key="1">
    <citation type="submission" date="2020-05" db="EMBL/GenBank/DDBJ databases">
        <title>Distinct polysaccharide utilization as determinants for interspecies competition between intestinal Prevotella spp.</title>
        <authorList>
            <person name="Galvez E.J.C."/>
            <person name="Iljazovic A."/>
            <person name="Strowig T."/>
        </authorList>
    </citation>
    <scope>NUCLEOTIDE SEQUENCE [LARGE SCALE GENOMIC DNA]</scope>
    <source>
        <strain evidence="6 7">PCHR</strain>
    </source>
</reference>
<dbReference type="SUPFAM" id="SSF54001">
    <property type="entry name" value="Cysteine proteinases"/>
    <property type="match status" value="1"/>
</dbReference>
<dbReference type="InterPro" id="IPR000169">
    <property type="entry name" value="Pept_cys_AS"/>
</dbReference>
<evidence type="ECO:0000256" key="3">
    <source>
        <dbReference type="ARBA" id="ARBA00022807"/>
    </source>
</evidence>
<feature type="chain" id="PRO_5047151035" description="Aminopeptidase" evidence="5">
    <location>
        <begin position="20"/>
        <end position="400"/>
    </location>
</feature>
<dbReference type="PANTHER" id="PTHR10363">
    <property type="entry name" value="BLEOMYCIN HYDROLASE"/>
    <property type="match status" value="1"/>
</dbReference>
<keyword evidence="4 6" id="KW-0031">Aminopeptidase</keyword>
<evidence type="ECO:0000313" key="6">
    <source>
        <dbReference type="EMBL" id="NPE24941.1"/>
    </source>
</evidence>
<dbReference type="Gene3D" id="3.90.70.10">
    <property type="entry name" value="Cysteine proteinases"/>
    <property type="match status" value="1"/>
</dbReference>
<proteinExistence type="inferred from homology"/>
<accession>A0ABX2B0J9</accession>
<evidence type="ECO:0000256" key="1">
    <source>
        <dbReference type="ARBA" id="ARBA00022670"/>
    </source>
</evidence>
<comment type="similarity">
    <text evidence="4">Belongs to the peptidase C1 family.</text>
</comment>
<keyword evidence="1 4" id="KW-0645">Protease</keyword>
<sequence>MKKLMTMVLLAVLATGANAQEKKDSAKSNKPVFTTIKENKITSIKDQNRSGTCWAYSTLSFFESEILKKTGKTYDLSEMFVASKDYMDRAILTVRMHGDSQFSQGGSAYDVYYVLKNYGICPEEAMAAPGSMTGDSLANFNEFFSVMEPYVDAVARNKAKKISSQWKVGLQGILDAYLGKCPESFKYEGKTYTPKTFAESLGLNFDDYVTITSYTHHPFWTQFAVEVQDNWRWPLSWNIPMDDMMRIIDNAVENGYTVAWGGDVSEEGFTRKGLGIAYDTKKVQSLTGSDAARWLRLTPAKKSEKFDSLGVNAPEIVPTQEMRQERFDNWELTDDHGMLIYGVAKDQNGKEYYMVKNSWGEYGDYKGTWYMTKAFIAANTMDFMVNKNAIPKDIRKKMGI</sequence>
<dbReference type="InterPro" id="IPR004134">
    <property type="entry name" value="Peptidase_C1B"/>
</dbReference>
<gene>
    <name evidence="6" type="ORF">HPS54_05325</name>
</gene>
<evidence type="ECO:0000256" key="2">
    <source>
        <dbReference type="ARBA" id="ARBA00022801"/>
    </source>
</evidence>
<comment type="caution">
    <text evidence="6">The sequence shown here is derived from an EMBL/GenBank/DDBJ whole genome shotgun (WGS) entry which is preliminary data.</text>
</comment>
<protein>
    <recommendedName>
        <fullName evidence="4">Aminopeptidase</fullName>
    </recommendedName>
</protein>
<keyword evidence="5" id="KW-0732">Signal</keyword>